<name>A0AA88WMJ6_9ASTE</name>
<reference evidence="1" key="1">
    <citation type="submission" date="2022-12" db="EMBL/GenBank/DDBJ databases">
        <title>Draft genome assemblies for two species of Escallonia (Escalloniales).</title>
        <authorList>
            <person name="Chanderbali A."/>
            <person name="Dervinis C."/>
            <person name="Anghel I."/>
            <person name="Soltis D."/>
            <person name="Soltis P."/>
            <person name="Zapata F."/>
        </authorList>
    </citation>
    <scope>NUCLEOTIDE SEQUENCE</scope>
    <source>
        <strain evidence="1">UCBG64.0493</strain>
        <tissue evidence="1">Leaf</tissue>
    </source>
</reference>
<accession>A0AA88WMJ6</accession>
<gene>
    <name evidence="1" type="ORF">RJ639_039042</name>
</gene>
<dbReference type="AlphaFoldDB" id="A0AA88WMJ6"/>
<sequence>METQAIVIDGVVPEMVVCVNCGRPIEKQNVQVVALGDVSMVPVQDQIEIYKTKTNSSLKIYASGLGCHPDLC</sequence>
<organism evidence="1 2">
    <name type="scientific">Escallonia herrerae</name>
    <dbReference type="NCBI Taxonomy" id="1293975"/>
    <lineage>
        <taxon>Eukaryota</taxon>
        <taxon>Viridiplantae</taxon>
        <taxon>Streptophyta</taxon>
        <taxon>Embryophyta</taxon>
        <taxon>Tracheophyta</taxon>
        <taxon>Spermatophyta</taxon>
        <taxon>Magnoliopsida</taxon>
        <taxon>eudicotyledons</taxon>
        <taxon>Gunneridae</taxon>
        <taxon>Pentapetalae</taxon>
        <taxon>asterids</taxon>
        <taxon>campanulids</taxon>
        <taxon>Escalloniales</taxon>
        <taxon>Escalloniaceae</taxon>
        <taxon>Escallonia</taxon>
    </lineage>
</organism>
<keyword evidence="2" id="KW-1185">Reference proteome</keyword>
<proteinExistence type="predicted"/>
<protein>
    <submittedName>
        <fullName evidence="1">Uncharacterized protein</fullName>
    </submittedName>
</protein>
<dbReference type="Proteomes" id="UP001188597">
    <property type="component" value="Unassembled WGS sequence"/>
</dbReference>
<evidence type="ECO:0000313" key="1">
    <source>
        <dbReference type="EMBL" id="KAK3028450.1"/>
    </source>
</evidence>
<comment type="caution">
    <text evidence="1">The sequence shown here is derived from an EMBL/GenBank/DDBJ whole genome shotgun (WGS) entry which is preliminary data.</text>
</comment>
<evidence type="ECO:0000313" key="2">
    <source>
        <dbReference type="Proteomes" id="UP001188597"/>
    </source>
</evidence>
<dbReference type="EMBL" id="JAVXUP010000418">
    <property type="protein sequence ID" value="KAK3028450.1"/>
    <property type="molecule type" value="Genomic_DNA"/>
</dbReference>